<proteinExistence type="inferred from homology"/>
<comment type="subcellular location">
    <subcellularLocation>
        <location evidence="8">Cell inner membrane</location>
    </subcellularLocation>
    <subcellularLocation>
        <location evidence="1">Cell membrane</location>
        <topology evidence="1">Multi-pass membrane protein</topology>
    </subcellularLocation>
</comment>
<gene>
    <name evidence="10" type="ORF">WQ53_06505</name>
</gene>
<dbReference type="RefSeq" id="WP_052631311.1">
    <property type="nucleotide sequence ID" value="NZ_CP011144.1"/>
</dbReference>
<feature type="transmembrane region" description="Helical" evidence="9">
    <location>
        <begin position="94"/>
        <end position="111"/>
    </location>
</feature>
<sequence length="161" mass="17938">MSRLRDGGWILPASLFVALLLGLLPLPEPLQPLRPYWLALVLAYWVIEAPSRAGLGLAFCVGLAADLVYGGLLGEQALRLVIMAFILQRFRARLRFFPLSQQALAIGALLLNDRIVDAAIHLALGQPTLPWHYWWAPLLGMLLWPPLFLLLDALRLGRRGD</sequence>
<dbReference type="AlphaFoldDB" id="A0A0E3Z187"/>
<keyword evidence="3 8" id="KW-1003">Cell membrane</keyword>
<name>A0A0E3Z187_9GAMM</name>
<dbReference type="NCBIfam" id="TIGR03426">
    <property type="entry name" value="shape_MreD"/>
    <property type="match status" value="1"/>
</dbReference>
<dbReference type="GO" id="GO:0008360">
    <property type="term" value="P:regulation of cell shape"/>
    <property type="evidence" value="ECO:0007669"/>
    <property type="project" value="UniProtKB-UniRule"/>
</dbReference>
<evidence type="ECO:0000256" key="2">
    <source>
        <dbReference type="ARBA" id="ARBA00007776"/>
    </source>
</evidence>
<evidence type="ECO:0000256" key="5">
    <source>
        <dbReference type="ARBA" id="ARBA00022960"/>
    </source>
</evidence>
<evidence type="ECO:0000256" key="8">
    <source>
        <dbReference type="PIRNR" id="PIRNR018472"/>
    </source>
</evidence>
<organism evidence="10 11">
    <name type="scientific">Pseudoxanthomonas suwonensis</name>
    <dbReference type="NCBI Taxonomy" id="314722"/>
    <lineage>
        <taxon>Bacteria</taxon>
        <taxon>Pseudomonadati</taxon>
        <taxon>Pseudomonadota</taxon>
        <taxon>Gammaproteobacteria</taxon>
        <taxon>Lysobacterales</taxon>
        <taxon>Lysobacteraceae</taxon>
        <taxon>Pseudoxanthomonas</taxon>
    </lineage>
</organism>
<dbReference type="InterPro" id="IPR026034">
    <property type="entry name" value="MreD_proteobac"/>
</dbReference>
<reference evidence="10 11" key="1">
    <citation type="journal article" date="2015" name="Genome Announc.">
        <title>Complete Genome Sequence of Pseudoxanthomonas suwonensis Strain J1, a Cellulose-Degrading Bacterium Isolated from Leaf- and Wood-Enriched Soil.</title>
        <authorList>
            <person name="Hou L."/>
            <person name="Jiang J."/>
            <person name="Xu Z."/>
            <person name="Zhou Y."/>
            <person name="Leung F.C."/>
        </authorList>
    </citation>
    <scope>NUCLEOTIDE SEQUENCE [LARGE SCALE GENOMIC DNA]</scope>
    <source>
        <strain evidence="10 11">J1</strain>
    </source>
</reference>
<dbReference type="PANTHER" id="PTHR37484:SF1">
    <property type="entry name" value="ROD SHAPE-DETERMINING PROTEIN MRED"/>
    <property type="match status" value="1"/>
</dbReference>
<evidence type="ECO:0000313" key="11">
    <source>
        <dbReference type="Proteomes" id="UP000033067"/>
    </source>
</evidence>
<dbReference type="PATRIC" id="fig|314722.6.peg.1390"/>
<dbReference type="OrthoDB" id="6647425at2"/>
<keyword evidence="6 9" id="KW-1133">Transmembrane helix</keyword>
<keyword evidence="5 8" id="KW-0133">Cell shape</keyword>
<dbReference type="KEGG" id="psuw:WQ53_06505"/>
<evidence type="ECO:0000313" key="10">
    <source>
        <dbReference type="EMBL" id="AKC86468.1"/>
    </source>
</evidence>
<protein>
    <recommendedName>
        <fullName evidence="8">Rod shape-determining protein MreD</fullName>
    </recommendedName>
</protein>
<keyword evidence="7 8" id="KW-0472">Membrane</keyword>
<evidence type="ECO:0000256" key="3">
    <source>
        <dbReference type="ARBA" id="ARBA00022475"/>
    </source>
</evidence>
<feature type="transmembrane region" description="Helical" evidence="9">
    <location>
        <begin position="131"/>
        <end position="151"/>
    </location>
</feature>
<comment type="function">
    <text evidence="8">Involved in formation of the rod shape of the cell. May also contribute to regulation of formation of penicillin-binding proteins.</text>
</comment>
<evidence type="ECO:0000256" key="4">
    <source>
        <dbReference type="ARBA" id="ARBA00022692"/>
    </source>
</evidence>
<dbReference type="Proteomes" id="UP000033067">
    <property type="component" value="Chromosome"/>
</dbReference>
<dbReference type="InterPro" id="IPR007227">
    <property type="entry name" value="Cell_shape_determining_MreD"/>
</dbReference>
<keyword evidence="8" id="KW-0997">Cell inner membrane</keyword>
<evidence type="ECO:0000256" key="7">
    <source>
        <dbReference type="ARBA" id="ARBA00023136"/>
    </source>
</evidence>
<accession>A0A0E3Z187</accession>
<dbReference type="EMBL" id="CP011144">
    <property type="protein sequence ID" value="AKC86468.1"/>
    <property type="molecule type" value="Genomic_DNA"/>
</dbReference>
<dbReference type="Pfam" id="PF04093">
    <property type="entry name" value="MreD"/>
    <property type="match status" value="1"/>
</dbReference>
<comment type="similarity">
    <text evidence="2 8">Belongs to the MreD family.</text>
</comment>
<feature type="transmembrane region" description="Helical" evidence="9">
    <location>
        <begin position="53"/>
        <end position="73"/>
    </location>
</feature>
<evidence type="ECO:0000256" key="9">
    <source>
        <dbReference type="SAM" id="Phobius"/>
    </source>
</evidence>
<dbReference type="GO" id="GO:0005886">
    <property type="term" value="C:plasma membrane"/>
    <property type="evidence" value="ECO:0007669"/>
    <property type="project" value="UniProtKB-SubCell"/>
</dbReference>
<keyword evidence="4 9" id="KW-0812">Transmembrane</keyword>
<keyword evidence="11" id="KW-1185">Reference proteome</keyword>
<evidence type="ECO:0000256" key="1">
    <source>
        <dbReference type="ARBA" id="ARBA00004651"/>
    </source>
</evidence>
<dbReference type="PIRSF" id="PIRSF018472">
    <property type="entry name" value="MreD_proteobac"/>
    <property type="match status" value="1"/>
</dbReference>
<dbReference type="PANTHER" id="PTHR37484">
    <property type="entry name" value="ROD SHAPE-DETERMINING PROTEIN MRED"/>
    <property type="match status" value="1"/>
</dbReference>
<evidence type="ECO:0000256" key="6">
    <source>
        <dbReference type="ARBA" id="ARBA00022989"/>
    </source>
</evidence>